<dbReference type="EMBL" id="MU273807">
    <property type="protein sequence ID" value="KAI0027995.1"/>
    <property type="molecule type" value="Genomic_DNA"/>
</dbReference>
<proteinExistence type="predicted"/>
<reference evidence="1" key="1">
    <citation type="submission" date="2021-02" db="EMBL/GenBank/DDBJ databases">
        <authorList>
            <consortium name="DOE Joint Genome Institute"/>
            <person name="Ahrendt S."/>
            <person name="Looney B.P."/>
            <person name="Miyauchi S."/>
            <person name="Morin E."/>
            <person name="Drula E."/>
            <person name="Courty P.E."/>
            <person name="Chicoki N."/>
            <person name="Fauchery L."/>
            <person name="Kohler A."/>
            <person name="Kuo A."/>
            <person name="Labutti K."/>
            <person name="Pangilinan J."/>
            <person name="Lipzen A."/>
            <person name="Riley R."/>
            <person name="Andreopoulos W."/>
            <person name="He G."/>
            <person name="Johnson J."/>
            <person name="Barry K.W."/>
            <person name="Grigoriev I.V."/>
            <person name="Nagy L."/>
            <person name="Hibbett D."/>
            <person name="Henrissat B."/>
            <person name="Matheny P.B."/>
            <person name="Labbe J."/>
            <person name="Martin F."/>
        </authorList>
    </citation>
    <scope>NUCLEOTIDE SEQUENCE</scope>
    <source>
        <strain evidence="1">EC-137</strain>
    </source>
</reference>
<dbReference type="Proteomes" id="UP000814128">
    <property type="component" value="Unassembled WGS sequence"/>
</dbReference>
<protein>
    <submittedName>
        <fullName evidence="1">CHAT domain-containing protein</fullName>
    </submittedName>
</protein>
<sequence length="1608" mass="179930">MSFAPSYLRPVSSFALNIAIEPKVIAPQKNASSSTAIPKLELMLLTYARYSSINEIDDALRMIKGLAPKLAGGQRLETAADDMHDLLVDFKNLIEFMFHSSILPKEALSDFHRKLRAFCVAVQSLRTILKEYPKYWEDDDIDKLDYLTEALEEHIARTDMNSSWKKSLEARLSTLKSTLDALGESFEAVIRPLQLFAEHGIPPLVTQQENETTNMLGIITIATFQSGVTIAGIQTTANGGPSALIAVVNAFWFFSLECSVLAAILQLAGFWWFRSATRQLKSVPSVIDFVMRSFSIVLVAFATMTFIIGLTVFSWTSSQHRAVAVLTTAVSGGVIIFLVFVVDWVFRTRSKLKSVKPPKNSAYLTPGKALPMQWSPDGRFLLVKLSYNDLARTRAKILIYDLSDRKRPEFSRDHLADRARYRFYLETSVPLVQAKCQASDGKLARDYELGVELLVQGLRQDRGMPDKSQSSRSSSQTRSPGSFKDKDAEQHPDGLCLYNPFSGRRIDPCCTLPSMDGKTMTISSVALSPERYLFVTGNFQNNTESVPTSSVNILVDVSSGHPGYRWPTKETISREGDSIFRGNGWFGSEDRHLLRMDADENIRVWKREKSSPAMIIAPSEFCPLPILSFAVDPSSKALRVALAFSDKSVRVLFVEWEQVPDRRGEANSDTSFVIDLSQPEDSLESEYVDAYVDVIGSSHSTFTLNKLGNSLYSRFYRFGALQDLEDAINAQQRALTTSILTPDAPFLESSILSSLGSSLYSRYSLYKDLEDLQHAIEVQERAVELTPNSLPEKLSRCDNLSIFLHTRFEMFRMPNDLEVAIKAAAPRTVARRDLDMVQLTAGGNPETPARFAHLAAVLYSRFSRSKKSSDNEDLDYAIAIQRRVLELTSEDHPEMVSRLNSLAVFLCSRFNLVHQLPILNEAITVQQRTTELARSECRENPSHLINLGEYLRLRHDSDRVDRHRFRLLKDAIQIKHRAIDLIPCGHPYRSYCYHTLGISMLCQLRCYPSSYHFISAYVCFQGSYAAAAAPPEKLRAALSTIDMCTEFSQFDKSSVFLLQAYESMIDTLPAFWFQADQNGSTSPIYEDSEFLRTKISSMVTTAVSVAIDTGNISMALKWLEVKMNIQVVWGPSTGARLHDPLRALPPNDRYKVEKLKELSRALSNAEWGSVRDGASFPFSDTPEDDARKHRKQVAEYRRVLDKIRQIVGFESFLRPKTAQELALACEDGPIALINIDGSRSDALTLCQSGKVTHSPLPGLTLELADRMNTSLKTSLIKTSYHGDSVRAQEYQRAADQMRTILGDLRELVVLPVLASIKEELASAPSRKLLHITWCVTDSLSFLPLHAAGAYNSGASSNEGALKTSKPIQIVSSYTPSVSALLTGHMLSPSESQPHFEQPNILVISEPKTYWLEPLPGSAEEANAILKQFPNNTTCLINTEVTLDTVLSEMPQHSWIHIAYYYDIFNQSSPEFTKGGPLGLRDHPLDLSQISDAAHEGVSLAVLSARHTSKTVPVNGTDDLRVPEQLKALHLAAEMLSVGYRSVIVPLWSIADEDGPEFAREFYTALKRNHEKHNKLDVAYALYETIECLRDQFGENRIEQWAQFVHVGV</sequence>
<gene>
    <name evidence="1" type="ORF">K488DRAFT_74112</name>
</gene>
<evidence type="ECO:0000313" key="1">
    <source>
        <dbReference type="EMBL" id="KAI0027995.1"/>
    </source>
</evidence>
<reference evidence="1" key="2">
    <citation type="journal article" date="2022" name="New Phytol.">
        <title>Evolutionary transition to the ectomycorrhizal habit in the genomes of a hyperdiverse lineage of mushroom-forming fungi.</title>
        <authorList>
            <person name="Looney B."/>
            <person name="Miyauchi S."/>
            <person name="Morin E."/>
            <person name="Drula E."/>
            <person name="Courty P.E."/>
            <person name="Kohler A."/>
            <person name="Kuo A."/>
            <person name="LaButti K."/>
            <person name="Pangilinan J."/>
            <person name="Lipzen A."/>
            <person name="Riley R."/>
            <person name="Andreopoulos W."/>
            <person name="He G."/>
            <person name="Johnson J."/>
            <person name="Nolan M."/>
            <person name="Tritt A."/>
            <person name="Barry K.W."/>
            <person name="Grigoriev I.V."/>
            <person name="Nagy L.G."/>
            <person name="Hibbett D."/>
            <person name="Henrissat B."/>
            <person name="Matheny P.B."/>
            <person name="Labbe J."/>
            <person name="Martin F.M."/>
        </authorList>
    </citation>
    <scope>NUCLEOTIDE SEQUENCE</scope>
    <source>
        <strain evidence="1">EC-137</strain>
    </source>
</reference>
<evidence type="ECO:0000313" key="2">
    <source>
        <dbReference type="Proteomes" id="UP000814128"/>
    </source>
</evidence>
<name>A0ACB8Q856_9AGAM</name>
<accession>A0ACB8Q856</accession>
<comment type="caution">
    <text evidence="1">The sequence shown here is derived from an EMBL/GenBank/DDBJ whole genome shotgun (WGS) entry which is preliminary data.</text>
</comment>
<keyword evidence="2" id="KW-1185">Reference proteome</keyword>
<organism evidence="1 2">
    <name type="scientific">Vararia minispora EC-137</name>
    <dbReference type="NCBI Taxonomy" id="1314806"/>
    <lineage>
        <taxon>Eukaryota</taxon>
        <taxon>Fungi</taxon>
        <taxon>Dikarya</taxon>
        <taxon>Basidiomycota</taxon>
        <taxon>Agaricomycotina</taxon>
        <taxon>Agaricomycetes</taxon>
        <taxon>Russulales</taxon>
        <taxon>Lachnocladiaceae</taxon>
        <taxon>Vararia</taxon>
    </lineage>
</organism>